<feature type="signal peptide" evidence="1">
    <location>
        <begin position="1"/>
        <end position="22"/>
    </location>
</feature>
<keyword evidence="3" id="KW-1185">Reference proteome</keyword>
<comment type="caution">
    <text evidence="2">The sequence shown here is derived from an EMBL/GenBank/DDBJ whole genome shotgun (WGS) entry which is preliminary data.</text>
</comment>
<gene>
    <name evidence="2" type="ORF">HC757_05745</name>
</gene>
<proteinExistence type="predicted"/>
<dbReference type="InterPro" id="IPR010239">
    <property type="entry name" value="CHP02001"/>
</dbReference>
<feature type="chain" id="PRO_5036948605" description="Periplasmic or outer membrane protein" evidence="1">
    <location>
        <begin position="23"/>
        <end position="234"/>
    </location>
</feature>
<sequence>MKKTLLALTFSGLAALSGAAHAGLSATVTGASDYSFNGVSQTDNGPALQASLDYAADNGWYLGSWASNVDFGSAEDTWLELDFYGGYYQQLSERVSLDTGIAYYTYHGDDASADYYYPEVYAKFGYDSSLGHSEANFWYSWDYFGMGADHYIAMLAHSFEVAEGHTLRLSVDRSTSGNTDKWAWDTHEAYNHVRLAYMTSWSGFDFNLAAEDTSMNTDRADARLVLTVSRTFSF</sequence>
<dbReference type="Proteomes" id="UP000737113">
    <property type="component" value="Unassembled WGS sequence"/>
</dbReference>
<evidence type="ECO:0000313" key="3">
    <source>
        <dbReference type="Proteomes" id="UP000737113"/>
    </source>
</evidence>
<name>A0A972JJ25_9GAMM</name>
<keyword evidence="1" id="KW-0732">Signal</keyword>
<protein>
    <recommendedName>
        <fullName evidence="4">Periplasmic or outer membrane protein</fullName>
    </recommendedName>
</protein>
<accession>A0A972JJ25</accession>
<dbReference type="Pfam" id="PF09694">
    <property type="entry name" value="Gcw_chp"/>
    <property type="match status" value="1"/>
</dbReference>
<dbReference type="EMBL" id="JAAXYH010000003">
    <property type="protein sequence ID" value="NMH64670.1"/>
    <property type="molecule type" value="Genomic_DNA"/>
</dbReference>
<reference evidence="2" key="1">
    <citation type="submission" date="2020-04" db="EMBL/GenBank/DDBJ databases">
        <title>Description of Shewanella salipaludis sp. nov., isolated from a salt marsh.</title>
        <authorList>
            <person name="Park S."/>
            <person name="Yoon J.-H."/>
        </authorList>
    </citation>
    <scope>NUCLEOTIDE SEQUENCE</scope>
    <source>
        <strain evidence="2">SHSM-M6</strain>
    </source>
</reference>
<evidence type="ECO:0008006" key="4">
    <source>
        <dbReference type="Google" id="ProtNLM"/>
    </source>
</evidence>
<organism evidence="2 3">
    <name type="scientific">Shewanella salipaludis</name>
    <dbReference type="NCBI Taxonomy" id="2723052"/>
    <lineage>
        <taxon>Bacteria</taxon>
        <taxon>Pseudomonadati</taxon>
        <taxon>Pseudomonadota</taxon>
        <taxon>Gammaproteobacteria</taxon>
        <taxon>Alteromonadales</taxon>
        <taxon>Shewanellaceae</taxon>
        <taxon>Shewanella</taxon>
    </lineage>
</organism>
<dbReference type="AlphaFoldDB" id="A0A972JJ25"/>
<evidence type="ECO:0000256" key="1">
    <source>
        <dbReference type="SAM" id="SignalP"/>
    </source>
</evidence>
<dbReference type="RefSeq" id="WP_169563630.1">
    <property type="nucleotide sequence ID" value="NZ_JAAXYH010000003.1"/>
</dbReference>
<evidence type="ECO:0000313" key="2">
    <source>
        <dbReference type="EMBL" id="NMH64670.1"/>
    </source>
</evidence>
<dbReference type="NCBIfam" id="TIGR02001">
    <property type="entry name" value="gcw_chp"/>
    <property type="match status" value="1"/>
</dbReference>